<protein>
    <recommendedName>
        <fullName evidence="6">Dopa decarboxylase</fullName>
    </recommendedName>
</protein>
<gene>
    <name evidence="5" type="ORF">TCEB3V08_LOCUS13795</name>
</gene>
<evidence type="ECO:0000256" key="2">
    <source>
        <dbReference type="ARBA" id="ARBA00022898"/>
    </source>
</evidence>
<dbReference type="InterPro" id="IPR010977">
    <property type="entry name" value="Aromatic_deC"/>
</dbReference>
<accession>A0A7R9DT09</accession>
<dbReference type="InterPro" id="IPR015421">
    <property type="entry name" value="PyrdxlP-dep_Trfase_major"/>
</dbReference>
<organism evidence="5">
    <name type="scientific">Timema cristinae</name>
    <name type="common">Walking stick</name>
    <dbReference type="NCBI Taxonomy" id="61476"/>
    <lineage>
        <taxon>Eukaryota</taxon>
        <taxon>Metazoa</taxon>
        <taxon>Ecdysozoa</taxon>
        <taxon>Arthropoda</taxon>
        <taxon>Hexapoda</taxon>
        <taxon>Insecta</taxon>
        <taxon>Pterygota</taxon>
        <taxon>Neoptera</taxon>
        <taxon>Polyneoptera</taxon>
        <taxon>Phasmatodea</taxon>
        <taxon>Timematodea</taxon>
        <taxon>Timematoidea</taxon>
        <taxon>Timematidae</taxon>
        <taxon>Timema</taxon>
    </lineage>
</organism>
<dbReference type="GO" id="GO:0004058">
    <property type="term" value="F:aromatic-L-amino-acid decarboxylase activity"/>
    <property type="evidence" value="ECO:0007669"/>
    <property type="project" value="TreeGrafter"/>
</dbReference>
<sequence>MLLQMTHWASPQFHAYYPTANSFPALVGEMISSGIGCIGFSWMASPACTELEVAMMDWLGKMLDLPQQFLNGSEGPGGGVIQVRPHNK</sequence>
<dbReference type="Gene3D" id="3.40.640.10">
    <property type="entry name" value="Type I PLP-dependent aspartate aminotransferase-like (Major domain)"/>
    <property type="match status" value="1"/>
</dbReference>
<comment type="similarity">
    <text evidence="4">Belongs to the group II decarboxylase family.</text>
</comment>
<keyword evidence="2 4" id="KW-0663">Pyridoxal phosphate</keyword>
<dbReference type="PANTHER" id="PTHR11999">
    <property type="entry name" value="GROUP II PYRIDOXAL-5-PHOSPHATE DECARBOXYLASE"/>
    <property type="match status" value="1"/>
</dbReference>
<dbReference type="InterPro" id="IPR002129">
    <property type="entry name" value="PyrdxlP-dep_de-COase"/>
</dbReference>
<dbReference type="GO" id="GO:0006584">
    <property type="term" value="P:catecholamine metabolic process"/>
    <property type="evidence" value="ECO:0007669"/>
    <property type="project" value="TreeGrafter"/>
</dbReference>
<comment type="cofactor">
    <cofactor evidence="1 4">
        <name>pyridoxal 5'-phosphate</name>
        <dbReference type="ChEBI" id="CHEBI:597326"/>
    </cofactor>
</comment>
<dbReference type="Pfam" id="PF00282">
    <property type="entry name" value="Pyridoxal_deC"/>
    <property type="match status" value="1"/>
</dbReference>
<dbReference type="GO" id="GO:0030170">
    <property type="term" value="F:pyridoxal phosphate binding"/>
    <property type="evidence" value="ECO:0007669"/>
    <property type="project" value="InterPro"/>
</dbReference>
<dbReference type="EMBL" id="OC353275">
    <property type="protein sequence ID" value="CAD7419478.1"/>
    <property type="molecule type" value="Genomic_DNA"/>
</dbReference>
<evidence type="ECO:0000313" key="5">
    <source>
        <dbReference type="EMBL" id="CAD7419478.1"/>
    </source>
</evidence>
<dbReference type="GO" id="GO:0005737">
    <property type="term" value="C:cytoplasm"/>
    <property type="evidence" value="ECO:0007669"/>
    <property type="project" value="TreeGrafter"/>
</dbReference>
<dbReference type="GO" id="GO:0006520">
    <property type="term" value="P:amino acid metabolic process"/>
    <property type="evidence" value="ECO:0007669"/>
    <property type="project" value="InterPro"/>
</dbReference>
<evidence type="ECO:0000256" key="3">
    <source>
        <dbReference type="ARBA" id="ARBA00023239"/>
    </source>
</evidence>
<proteinExistence type="inferred from homology"/>
<name>A0A7R9DT09_TIMCR</name>
<dbReference type="SUPFAM" id="SSF53383">
    <property type="entry name" value="PLP-dependent transferases"/>
    <property type="match status" value="1"/>
</dbReference>
<dbReference type="GO" id="GO:0019752">
    <property type="term" value="P:carboxylic acid metabolic process"/>
    <property type="evidence" value="ECO:0007669"/>
    <property type="project" value="InterPro"/>
</dbReference>
<dbReference type="PRINTS" id="PR00800">
    <property type="entry name" value="YHDCRBOXLASE"/>
</dbReference>
<evidence type="ECO:0000256" key="1">
    <source>
        <dbReference type="ARBA" id="ARBA00001933"/>
    </source>
</evidence>
<reference evidence="5" key="1">
    <citation type="submission" date="2020-11" db="EMBL/GenBank/DDBJ databases">
        <authorList>
            <person name="Tran Van P."/>
        </authorList>
    </citation>
    <scope>NUCLEOTIDE SEQUENCE</scope>
</reference>
<evidence type="ECO:0008006" key="6">
    <source>
        <dbReference type="Google" id="ProtNLM"/>
    </source>
</evidence>
<dbReference type="AlphaFoldDB" id="A0A7R9DT09"/>
<evidence type="ECO:0000256" key="4">
    <source>
        <dbReference type="RuleBase" id="RU000382"/>
    </source>
</evidence>
<dbReference type="PANTHER" id="PTHR11999:SF60">
    <property type="entry name" value="3,4-DIHYDROXYPHENYLACETALDEHYDE SYNTHASE"/>
    <property type="match status" value="1"/>
</dbReference>
<keyword evidence="3 4" id="KW-0456">Lyase</keyword>
<dbReference type="InterPro" id="IPR015424">
    <property type="entry name" value="PyrdxlP-dep_Trfase"/>
</dbReference>